<proteinExistence type="predicted"/>
<evidence type="ECO:0000313" key="2">
    <source>
        <dbReference type="Proteomes" id="UP001341840"/>
    </source>
</evidence>
<name>A0ABU6Y7W7_9FABA</name>
<organism evidence="1 2">
    <name type="scientific">Stylosanthes scabra</name>
    <dbReference type="NCBI Taxonomy" id="79078"/>
    <lineage>
        <taxon>Eukaryota</taxon>
        <taxon>Viridiplantae</taxon>
        <taxon>Streptophyta</taxon>
        <taxon>Embryophyta</taxon>
        <taxon>Tracheophyta</taxon>
        <taxon>Spermatophyta</taxon>
        <taxon>Magnoliopsida</taxon>
        <taxon>eudicotyledons</taxon>
        <taxon>Gunneridae</taxon>
        <taxon>Pentapetalae</taxon>
        <taxon>rosids</taxon>
        <taxon>fabids</taxon>
        <taxon>Fabales</taxon>
        <taxon>Fabaceae</taxon>
        <taxon>Papilionoideae</taxon>
        <taxon>50 kb inversion clade</taxon>
        <taxon>dalbergioids sensu lato</taxon>
        <taxon>Dalbergieae</taxon>
        <taxon>Pterocarpus clade</taxon>
        <taxon>Stylosanthes</taxon>
    </lineage>
</organism>
<keyword evidence="2" id="KW-1185">Reference proteome</keyword>
<sequence>MEIGGDVAIAGVILLPISLLLQHWCQSFWLLFLRSDENILHATTSPETTGRASTRHCKALSPFLFSNIPDLFSTRTRATRDSVGSVLTRGLTASPTCLSPPNHVLTRVNDAVDMYIICGK</sequence>
<reference evidence="1 2" key="1">
    <citation type="journal article" date="2023" name="Plants (Basel)">
        <title>Bridging the Gap: Combining Genomics and Transcriptomics Approaches to Understand Stylosanthes scabra, an Orphan Legume from the Brazilian Caatinga.</title>
        <authorList>
            <person name="Ferreira-Neto J.R.C."/>
            <person name="da Silva M.D."/>
            <person name="Binneck E."/>
            <person name="de Melo N.F."/>
            <person name="da Silva R.H."/>
            <person name="de Melo A.L.T.M."/>
            <person name="Pandolfi V."/>
            <person name="Bustamante F.O."/>
            <person name="Brasileiro-Vidal A.C."/>
            <person name="Benko-Iseppon A.M."/>
        </authorList>
    </citation>
    <scope>NUCLEOTIDE SEQUENCE [LARGE SCALE GENOMIC DNA]</scope>
    <source>
        <tissue evidence="1">Leaves</tissue>
    </source>
</reference>
<accession>A0ABU6Y7W7</accession>
<dbReference type="EMBL" id="JASCZI010241701">
    <property type="protein sequence ID" value="MED6205273.1"/>
    <property type="molecule type" value="Genomic_DNA"/>
</dbReference>
<gene>
    <name evidence="1" type="ORF">PIB30_016256</name>
</gene>
<dbReference type="Proteomes" id="UP001341840">
    <property type="component" value="Unassembled WGS sequence"/>
</dbReference>
<evidence type="ECO:0000313" key="1">
    <source>
        <dbReference type="EMBL" id="MED6205273.1"/>
    </source>
</evidence>
<protein>
    <recommendedName>
        <fullName evidence="3">Secreted protein</fullName>
    </recommendedName>
</protein>
<evidence type="ECO:0008006" key="3">
    <source>
        <dbReference type="Google" id="ProtNLM"/>
    </source>
</evidence>
<comment type="caution">
    <text evidence="1">The sequence shown here is derived from an EMBL/GenBank/DDBJ whole genome shotgun (WGS) entry which is preliminary data.</text>
</comment>